<sequence>MARTARTIPTKRSDPNRASLSIPMQRHLTELGLESVEAYREWCRQNHFSTKLDKHFRQLRKEREVAKRDAADARLVRKQKARRSKESIIALICSGRVLSGVVEDPVLSHVAAIVTGHSGQKKLPHNVRRSLRALLERIVATHSKLLDRDEQIAAYHSASGNSYVEPLIRIAVQGARWLRPLDEWTPSSHNTRRQFSSLLRHLFVEYEMPEFFEAAWFAANGSLGDQKRQWFLHVGRGRNLRECDLPLRLSKKMAHHVMRAPGDLSIVSALRWGQVLGSGGDERLARAVVATRLGHSFENETFWETVINWLVHNPIVPAEVGPIIDYLQNQRFEEGVVRGPRGQRQRVAPPQPRLTMRGRTADAMLRQVADWHGRLAETGRIEFRDWPACGIAGFEWADDKADRRKPRYWTIRELLSTRELIDEGRRMRHCVATYDECCVCGDSAIFALEVDTLGGIEKALTIEVDLESREIVQARGKGNREPTERELFVVSKWARWTGLTINRYIRD</sequence>
<dbReference type="RefSeq" id="WP_310820486.1">
    <property type="nucleotide sequence ID" value="NZ_CP036268.1"/>
</dbReference>
<reference evidence="1 2" key="1">
    <citation type="submission" date="2019-02" db="EMBL/GenBank/DDBJ databases">
        <title>Deep-cultivation of Planctomycetes and their phenomic and genomic characterization uncovers novel biology.</title>
        <authorList>
            <person name="Wiegand S."/>
            <person name="Jogler M."/>
            <person name="Boedeker C."/>
            <person name="Pinto D."/>
            <person name="Vollmers J."/>
            <person name="Rivas-Marin E."/>
            <person name="Kohn T."/>
            <person name="Peeters S.H."/>
            <person name="Heuer A."/>
            <person name="Rast P."/>
            <person name="Oberbeckmann S."/>
            <person name="Bunk B."/>
            <person name="Jeske O."/>
            <person name="Meyerdierks A."/>
            <person name="Storesund J.E."/>
            <person name="Kallscheuer N."/>
            <person name="Luecker S."/>
            <person name="Lage O.M."/>
            <person name="Pohl T."/>
            <person name="Merkel B.J."/>
            <person name="Hornburger P."/>
            <person name="Mueller R.-W."/>
            <person name="Bruemmer F."/>
            <person name="Labrenz M."/>
            <person name="Spormann A.M."/>
            <person name="Op den Camp H."/>
            <person name="Overmann J."/>
            <person name="Amann R."/>
            <person name="Jetten M.S.M."/>
            <person name="Mascher T."/>
            <person name="Medema M.H."/>
            <person name="Devos D.P."/>
            <person name="Kaster A.-K."/>
            <person name="Ovreas L."/>
            <person name="Rohde M."/>
            <person name="Galperin M.Y."/>
            <person name="Jogler C."/>
        </authorList>
    </citation>
    <scope>NUCLEOTIDE SEQUENCE [LARGE SCALE GENOMIC DNA]</scope>
    <source>
        <strain evidence="1 2">Pan189</strain>
    </source>
</reference>
<organism evidence="1 2">
    <name type="scientific">Stratiformator vulcanicus</name>
    <dbReference type="NCBI Taxonomy" id="2527980"/>
    <lineage>
        <taxon>Bacteria</taxon>
        <taxon>Pseudomonadati</taxon>
        <taxon>Planctomycetota</taxon>
        <taxon>Planctomycetia</taxon>
        <taxon>Planctomycetales</taxon>
        <taxon>Planctomycetaceae</taxon>
        <taxon>Stratiformator</taxon>
    </lineage>
</organism>
<dbReference type="EMBL" id="CP036268">
    <property type="protein sequence ID" value="QDT38468.1"/>
    <property type="molecule type" value="Genomic_DNA"/>
</dbReference>
<proteinExistence type="predicted"/>
<evidence type="ECO:0000313" key="2">
    <source>
        <dbReference type="Proteomes" id="UP000317318"/>
    </source>
</evidence>
<gene>
    <name evidence="1" type="ORF">Pan189_28620</name>
</gene>
<dbReference type="Pfam" id="PF14284">
    <property type="entry name" value="PcfJ"/>
    <property type="match status" value="1"/>
</dbReference>
<evidence type="ECO:0008006" key="3">
    <source>
        <dbReference type="Google" id="ProtNLM"/>
    </source>
</evidence>
<dbReference type="Proteomes" id="UP000317318">
    <property type="component" value="Chromosome"/>
</dbReference>
<evidence type="ECO:0000313" key="1">
    <source>
        <dbReference type="EMBL" id="QDT38468.1"/>
    </source>
</evidence>
<name>A0A517R3K0_9PLAN</name>
<protein>
    <recommendedName>
        <fullName evidence="3">PcfJ-like protein</fullName>
    </recommendedName>
</protein>
<dbReference type="AlphaFoldDB" id="A0A517R3K0"/>
<dbReference type="InterPro" id="IPR025586">
    <property type="entry name" value="PcfJ"/>
</dbReference>
<dbReference type="KEGG" id="svp:Pan189_28620"/>
<keyword evidence="2" id="KW-1185">Reference proteome</keyword>
<accession>A0A517R3K0</accession>